<feature type="modified residue" description="4-aspartylphosphate" evidence="11">
    <location>
        <position position="1227"/>
    </location>
</feature>
<dbReference type="InterPro" id="IPR004358">
    <property type="entry name" value="Sig_transdc_His_kin-like_C"/>
</dbReference>
<protein>
    <recommendedName>
        <fullName evidence="2">histidine kinase</fullName>
        <ecNumber evidence="2">2.7.13.3</ecNumber>
    </recommendedName>
</protein>
<dbReference type="CDD" id="cd00063">
    <property type="entry name" value="FN3"/>
    <property type="match status" value="1"/>
</dbReference>
<dbReference type="PROSITE" id="PS50110">
    <property type="entry name" value="RESPONSE_REGULATORY"/>
    <property type="match status" value="1"/>
</dbReference>
<dbReference type="PRINTS" id="PR00344">
    <property type="entry name" value="BCTRLSENSOR"/>
</dbReference>
<feature type="transmembrane region" description="Helical" evidence="12">
    <location>
        <begin position="26"/>
        <end position="49"/>
    </location>
</feature>
<accession>A0A2H3NQ43</accession>
<keyword evidence="12" id="KW-0812">Transmembrane</keyword>
<evidence type="ECO:0000256" key="10">
    <source>
        <dbReference type="ARBA" id="ARBA00023163"/>
    </source>
</evidence>
<evidence type="ECO:0000256" key="7">
    <source>
        <dbReference type="ARBA" id="ARBA00022840"/>
    </source>
</evidence>
<dbReference type="GO" id="GO:0043565">
    <property type="term" value="F:sequence-specific DNA binding"/>
    <property type="evidence" value="ECO:0007669"/>
    <property type="project" value="InterPro"/>
</dbReference>
<dbReference type="InterPro" id="IPR036097">
    <property type="entry name" value="HisK_dim/P_sf"/>
</dbReference>
<dbReference type="Pfam" id="PF02518">
    <property type="entry name" value="HATPase_c"/>
    <property type="match status" value="1"/>
</dbReference>
<comment type="caution">
    <text evidence="16">The sequence shown here is derived from an EMBL/GenBank/DDBJ whole genome shotgun (WGS) entry which is preliminary data.</text>
</comment>
<dbReference type="GO" id="GO:0000155">
    <property type="term" value="F:phosphorelay sensor kinase activity"/>
    <property type="evidence" value="ECO:0007669"/>
    <property type="project" value="InterPro"/>
</dbReference>
<dbReference type="InterPro" id="IPR003661">
    <property type="entry name" value="HisK_dim/P_dom"/>
</dbReference>
<comment type="catalytic activity">
    <reaction evidence="1">
        <text>ATP + protein L-histidine = ADP + protein N-phospho-L-histidine.</text>
        <dbReference type="EC" id="2.7.13.3"/>
    </reaction>
</comment>
<dbReference type="InterPro" id="IPR011123">
    <property type="entry name" value="Y_Y_Y"/>
</dbReference>
<feature type="domain" description="HTH araC/xylS-type" evidence="13">
    <location>
        <begin position="1338"/>
        <end position="1437"/>
    </location>
</feature>
<evidence type="ECO:0000313" key="16">
    <source>
        <dbReference type="EMBL" id="PEN09192.1"/>
    </source>
</evidence>
<dbReference type="SUPFAM" id="SSF49265">
    <property type="entry name" value="Fibronectin type III"/>
    <property type="match status" value="1"/>
</dbReference>
<reference evidence="16 17" key="1">
    <citation type="submission" date="2017-10" db="EMBL/GenBank/DDBJ databases">
        <title>Draft genome of Longimonas halophila.</title>
        <authorList>
            <person name="Goh K.M."/>
            <person name="Shamsir M.S."/>
            <person name="Lim S.W."/>
        </authorList>
    </citation>
    <scope>NUCLEOTIDE SEQUENCE [LARGE SCALE GENOMIC DNA]</scope>
    <source>
        <strain evidence="16 17">KCTC 42399</strain>
    </source>
</reference>
<name>A0A2H3NQ43_9BACT</name>
<dbReference type="SMART" id="SM00448">
    <property type="entry name" value="REC"/>
    <property type="match status" value="1"/>
</dbReference>
<keyword evidence="12" id="KW-1133">Transmembrane helix</keyword>
<dbReference type="FunFam" id="3.30.565.10:FF:000037">
    <property type="entry name" value="Hybrid sensor histidine kinase/response regulator"/>
    <property type="match status" value="1"/>
</dbReference>
<dbReference type="InterPro" id="IPR009057">
    <property type="entry name" value="Homeodomain-like_sf"/>
</dbReference>
<dbReference type="PANTHER" id="PTHR43547">
    <property type="entry name" value="TWO-COMPONENT HISTIDINE KINASE"/>
    <property type="match status" value="1"/>
</dbReference>
<dbReference type="Gene3D" id="2.130.10.10">
    <property type="entry name" value="YVTN repeat-like/Quinoprotein amine dehydrogenase"/>
    <property type="match status" value="2"/>
</dbReference>
<evidence type="ECO:0000256" key="2">
    <source>
        <dbReference type="ARBA" id="ARBA00012438"/>
    </source>
</evidence>
<feature type="domain" description="Response regulatory" evidence="15">
    <location>
        <begin position="1173"/>
        <end position="1294"/>
    </location>
</feature>
<dbReference type="InterPro" id="IPR015943">
    <property type="entry name" value="WD40/YVTN_repeat-like_dom_sf"/>
</dbReference>
<evidence type="ECO:0000256" key="3">
    <source>
        <dbReference type="ARBA" id="ARBA00022553"/>
    </source>
</evidence>
<dbReference type="CDD" id="cd00082">
    <property type="entry name" value="HisKA"/>
    <property type="match status" value="1"/>
</dbReference>
<dbReference type="GO" id="GO:0003700">
    <property type="term" value="F:DNA-binding transcription factor activity"/>
    <property type="evidence" value="ECO:0007669"/>
    <property type="project" value="InterPro"/>
</dbReference>
<dbReference type="InterPro" id="IPR001789">
    <property type="entry name" value="Sig_transdc_resp-reg_receiver"/>
</dbReference>
<keyword evidence="6" id="KW-0418">Kinase</keyword>
<evidence type="ECO:0000259" key="15">
    <source>
        <dbReference type="PROSITE" id="PS50110"/>
    </source>
</evidence>
<evidence type="ECO:0000256" key="9">
    <source>
        <dbReference type="ARBA" id="ARBA00023015"/>
    </source>
</evidence>
<organism evidence="16 17">
    <name type="scientific">Longimonas halophila</name>
    <dbReference type="NCBI Taxonomy" id="1469170"/>
    <lineage>
        <taxon>Bacteria</taxon>
        <taxon>Pseudomonadati</taxon>
        <taxon>Rhodothermota</taxon>
        <taxon>Rhodothermia</taxon>
        <taxon>Rhodothermales</taxon>
        <taxon>Salisaetaceae</taxon>
        <taxon>Longimonas</taxon>
    </lineage>
</organism>
<keyword evidence="5" id="KW-0547">Nucleotide-binding</keyword>
<dbReference type="SMART" id="SM00388">
    <property type="entry name" value="HisKA"/>
    <property type="match status" value="1"/>
</dbReference>
<keyword evidence="4" id="KW-0808">Transferase</keyword>
<dbReference type="OrthoDB" id="717811at2"/>
<dbReference type="InterPro" id="IPR013783">
    <property type="entry name" value="Ig-like_fold"/>
</dbReference>
<dbReference type="GO" id="GO:0005524">
    <property type="term" value="F:ATP binding"/>
    <property type="evidence" value="ECO:0007669"/>
    <property type="project" value="UniProtKB-KW"/>
</dbReference>
<dbReference type="Gene3D" id="1.10.10.60">
    <property type="entry name" value="Homeodomain-like"/>
    <property type="match status" value="1"/>
</dbReference>
<dbReference type="InterPro" id="IPR003961">
    <property type="entry name" value="FN3_dom"/>
</dbReference>
<dbReference type="PANTHER" id="PTHR43547:SF2">
    <property type="entry name" value="HYBRID SIGNAL TRANSDUCTION HISTIDINE KINASE C"/>
    <property type="match status" value="1"/>
</dbReference>
<keyword evidence="7" id="KW-0067">ATP-binding</keyword>
<keyword evidence="3 11" id="KW-0597">Phosphoprotein</keyword>
<keyword evidence="8" id="KW-0902">Two-component regulatory system</keyword>
<dbReference type="Pfam" id="PF07495">
    <property type="entry name" value="Y_Y_Y"/>
    <property type="match status" value="1"/>
</dbReference>
<dbReference type="SMART" id="SM00387">
    <property type="entry name" value="HATPase_c"/>
    <property type="match status" value="1"/>
</dbReference>
<dbReference type="Proteomes" id="UP000221024">
    <property type="component" value="Unassembled WGS sequence"/>
</dbReference>
<dbReference type="SUPFAM" id="SSF63829">
    <property type="entry name" value="Calcium-dependent phosphotriesterase"/>
    <property type="match status" value="2"/>
</dbReference>
<keyword evidence="17" id="KW-1185">Reference proteome</keyword>
<dbReference type="SUPFAM" id="SSF55874">
    <property type="entry name" value="ATPase domain of HSP90 chaperone/DNA topoisomerase II/histidine kinase"/>
    <property type="match status" value="1"/>
</dbReference>
<dbReference type="SMART" id="SM00342">
    <property type="entry name" value="HTH_ARAC"/>
    <property type="match status" value="1"/>
</dbReference>
<sequence length="1448" mass="156825">MAHEAEDVSEAVQRAASFLSWKERRLVLGLCLLIVTIGLLALAAGAGSYSRSASSARQAVIASDTLSQDSLSGEARTAADAPRTPPVAFTSFRMRNWTVDDGLLGRASDVAQTPDGYLWVATDQGLFRFDGARFVGFTTGTVPAFHTDDFVAVDVLPSGDLWVGGKSGWTYRLRAGTWTAHRIPDIDWIGGVVQDGDGTVWASGTGRNLARFGPAGWEVLDQQTRPVWTPLTVDASGTPWTYLDTTDAPGLPASFLHRHGGVVARWNGVQFVPVQDWRLFGFEKTQHGPLFHRPVDAEPASLAEMQNMRIQLTDADGTYRGAYPVTDVPRSAHLIDRAGRVWTEPIISDGTLTVFDGDVVVARIRPEGARWVEHLYEDQQGNVWVLSSGGGLLQVTPEPFRRFDADEGAPLSAESAIATATGEVLVSTRGSAENAALFVVHSASWFSSIVRPGAAALSLDDPGRVRTVGMVTEDGHGRRFGTYVNRLVRLNGDRGTDFWESPSDHTLEVPFPDPAHPNALWVGAGPGQVVRVDTETLLATDSIRIPLPVSGTSWTMDVHRTPDGRLWIACRGGLVVVENGVARPVEALAGVPVRDLITGPDGSLWAATETRGLVRLRNGALDVVGLESGLPTTHLLSIIFDDLGFAWMNGRSLLYRVRTADLDRAFDATTPVSIDVVTLRPSDGHLGSSHFFSRPARATDGSLWIPSSQGVTRIDPAAYADQFASLPRVIVEAIQTDAEELLLASGPSSVRLPRGERSLSVVYTALDFTAPALLRFRTQLVGLDTTWRNQGTARSALYGGLAPGTYTFRVQARNGGGVWSDPVKATLVVPAYFYETGWFAFMCILGLLAALGGGLHLREQTQQQRRQHLEAVVDERTRQLQSEKETVASQARRLQTLDAAKSAFFSNVSHEFRTPLTLILGPLDDLKSGLYGALPIPMAPQIDLARRNARRMLDLINQILDVARLEAGRTQLQARPFELCAFVVGIADLFQALATHRSIDLDVDRPLHPVEVVADPMQLEKVVVNLLSNALKFTPTGGVVHVTVTARHGIARISVQDSGPGIPADDISHIFDRFYRVGGAMQMHPGTGIGLALAKEIMDLHEGTLTVESEKGAGSTFTLTLPRRTAHLAPAQTAQLDDSWTPDATHAFMDLTLDGAFQDAAPDSAPPDSDRTTILVVEDHPEVRAYIRRHLEEASGPAAPYRILEAADGKAGLALAKARLPDIVLSDVMMPVLDGMELCRALKSDPETDFIPVILLTAKAAPEDRIEGLGELADAYLTKPFDVAELQAQIANLIAVRTRLRERFRQEGMALRDGEDTDRSTRLPELEAVASATDVFLGRVREAVTAHLSDEAFSVQRLADEVGVSRGHLHRQLKALADLTPTDLIRTMRLEQAAHLLACQAGTVSEIAYAVGFKSIGHFSDSFMQAYGCRPSAYAGSEHESSATTANE</sequence>
<gene>
    <name evidence="16" type="ORF">CRI93_00215</name>
</gene>
<evidence type="ECO:0000256" key="11">
    <source>
        <dbReference type="PROSITE-ProRule" id="PRU00169"/>
    </source>
</evidence>
<dbReference type="InterPro" id="IPR036890">
    <property type="entry name" value="HATPase_C_sf"/>
</dbReference>
<feature type="domain" description="Histidine kinase" evidence="14">
    <location>
        <begin position="907"/>
        <end position="1125"/>
    </location>
</feature>
<evidence type="ECO:0000313" key="17">
    <source>
        <dbReference type="Proteomes" id="UP000221024"/>
    </source>
</evidence>
<dbReference type="Pfam" id="PF00072">
    <property type="entry name" value="Response_reg"/>
    <property type="match status" value="1"/>
</dbReference>
<dbReference type="SUPFAM" id="SSF52172">
    <property type="entry name" value="CheY-like"/>
    <property type="match status" value="1"/>
</dbReference>
<dbReference type="Gene3D" id="3.30.565.10">
    <property type="entry name" value="Histidine kinase-like ATPase, C-terminal domain"/>
    <property type="match status" value="1"/>
</dbReference>
<evidence type="ECO:0000256" key="12">
    <source>
        <dbReference type="SAM" id="Phobius"/>
    </source>
</evidence>
<evidence type="ECO:0000256" key="4">
    <source>
        <dbReference type="ARBA" id="ARBA00022679"/>
    </source>
</evidence>
<dbReference type="PROSITE" id="PS01124">
    <property type="entry name" value="HTH_ARAC_FAMILY_2"/>
    <property type="match status" value="1"/>
</dbReference>
<keyword evidence="9" id="KW-0805">Transcription regulation</keyword>
<dbReference type="InterPro" id="IPR036116">
    <property type="entry name" value="FN3_sf"/>
</dbReference>
<dbReference type="InterPro" id="IPR003594">
    <property type="entry name" value="HATPase_dom"/>
</dbReference>
<dbReference type="InterPro" id="IPR018060">
    <property type="entry name" value="HTH_AraC"/>
</dbReference>
<dbReference type="EC" id="2.7.13.3" evidence="2"/>
<dbReference type="Gene3D" id="3.40.50.2300">
    <property type="match status" value="1"/>
</dbReference>
<dbReference type="Pfam" id="PF00512">
    <property type="entry name" value="HisKA"/>
    <property type="match status" value="1"/>
</dbReference>
<evidence type="ECO:0000256" key="5">
    <source>
        <dbReference type="ARBA" id="ARBA00022741"/>
    </source>
</evidence>
<evidence type="ECO:0000256" key="6">
    <source>
        <dbReference type="ARBA" id="ARBA00022777"/>
    </source>
</evidence>
<dbReference type="EMBL" id="PDEP01000001">
    <property type="protein sequence ID" value="PEN09192.1"/>
    <property type="molecule type" value="Genomic_DNA"/>
</dbReference>
<dbReference type="SUPFAM" id="SSF46689">
    <property type="entry name" value="Homeodomain-like"/>
    <property type="match status" value="1"/>
</dbReference>
<keyword evidence="10" id="KW-0804">Transcription</keyword>
<evidence type="ECO:0000259" key="13">
    <source>
        <dbReference type="PROSITE" id="PS01124"/>
    </source>
</evidence>
<evidence type="ECO:0000259" key="14">
    <source>
        <dbReference type="PROSITE" id="PS50109"/>
    </source>
</evidence>
<evidence type="ECO:0000256" key="8">
    <source>
        <dbReference type="ARBA" id="ARBA00023012"/>
    </source>
</evidence>
<dbReference type="CDD" id="cd00075">
    <property type="entry name" value="HATPase"/>
    <property type="match status" value="1"/>
</dbReference>
<proteinExistence type="predicted"/>
<dbReference type="InterPro" id="IPR005467">
    <property type="entry name" value="His_kinase_dom"/>
</dbReference>
<dbReference type="PROSITE" id="PS50109">
    <property type="entry name" value="HIS_KIN"/>
    <property type="match status" value="1"/>
</dbReference>
<dbReference type="Pfam" id="PF12833">
    <property type="entry name" value="HTH_18"/>
    <property type="match status" value="1"/>
</dbReference>
<keyword evidence="12" id="KW-0472">Membrane</keyword>
<evidence type="ECO:0000256" key="1">
    <source>
        <dbReference type="ARBA" id="ARBA00000085"/>
    </source>
</evidence>
<dbReference type="InterPro" id="IPR011006">
    <property type="entry name" value="CheY-like_superfamily"/>
</dbReference>
<dbReference type="Gene3D" id="2.60.40.10">
    <property type="entry name" value="Immunoglobulins"/>
    <property type="match status" value="1"/>
</dbReference>
<dbReference type="RefSeq" id="WP_098060592.1">
    <property type="nucleotide sequence ID" value="NZ_PDEP01000001.1"/>
</dbReference>
<dbReference type="Gene3D" id="1.10.287.130">
    <property type="match status" value="1"/>
</dbReference>
<dbReference type="SUPFAM" id="SSF47384">
    <property type="entry name" value="Homodimeric domain of signal transducing histidine kinase"/>
    <property type="match status" value="1"/>
</dbReference>